<feature type="transmembrane region" description="Helical" evidence="1">
    <location>
        <begin position="96"/>
        <end position="115"/>
    </location>
</feature>
<reference evidence="2 3" key="1">
    <citation type="journal article" date="2016" name="Nat. Commun.">
        <title>Thousands of microbial genomes shed light on interconnected biogeochemical processes in an aquifer system.</title>
        <authorList>
            <person name="Anantharaman K."/>
            <person name="Brown C.T."/>
            <person name="Hug L.A."/>
            <person name="Sharon I."/>
            <person name="Castelle C.J."/>
            <person name="Probst A.J."/>
            <person name="Thomas B.C."/>
            <person name="Singh A."/>
            <person name="Wilkins M.J."/>
            <person name="Karaoz U."/>
            <person name="Brodie E.L."/>
            <person name="Williams K.H."/>
            <person name="Hubbard S.S."/>
            <person name="Banfield J.F."/>
        </authorList>
    </citation>
    <scope>NUCLEOTIDE SEQUENCE [LARGE SCALE GENOMIC DNA]</scope>
</reference>
<dbReference type="STRING" id="1797794.A3H40_01110"/>
<evidence type="ECO:0000313" key="2">
    <source>
        <dbReference type="EMBL" id="OGE72637.1"/>
    </source>
</evidence>
<feature type="transmembrane region" description="Helical" evidence="1">
    <location>
        <begin position="268"/>
        <end position="284"/>
    </location>
</feature>
<feature type="transmembrane region" description="Helical" evidence="1">
    <location>
        <begin position="20"/>
        <end position="38"/>
    </location>
</feature>
<evidence type="ECO:0000313" key="3">
    <source>
        <dbReference type="Proteomes" id="UP000177057"/>
    </source>
</evidence>
<gene>
    <name evidence="2" type="ORF">A3H40_01110</name>
</gene>
<feature type="transmembrane region" description="Helical" evidence="1">
    <location>
        <begin position="289"/>
        <end position="306"/>
    </location>
</feature>
<accession>A0A1F5N4T8</accession>
<comment type="caution">
    <text evidence="2">The sequence shown here is derived from an EMBL/GenBank/DDBJ whole genome shotgun (WGS) entry which is preliminary data.</text>
</comment>
<keyword evidence="1" id="KW-0472">Membrane</keyword>
<feature type="transmembrane region" description="Helical" evidence="1">
    <location>
        <begin position="68"/>
        <end position="89"/>
    </location>
</feature>
<sequence>MANFSIREEQFMSTKINKSFLIAAILYLTNIAIQNYNLGKIVDVFTDEGVYLYSAKLLIQGLIPFKDFFLAQPPFLLYIVGAIQLITGYNMELFRFLYTLWVFSAIFPIFFIVRYFTKDNLAATLSILFFSTFSELVQWDMHSFAYRQASLPFLAFSILLIVIKRSKILAGLLLGLFAISLISNIFIALSLIISLLLSQYLIEKKKISQIITEFSPFVLAFSLISTLTYLGMLLIPHGYDNLIGYQLQRPFLPFAIRIEWVKLYTLNYNWPILIFGLLGSLFINKKIGLFGLFNIFSLLTIIFLGRSYYPHYLTILAVGLSVSCGILISYLNKIIITKVISASFIILIIYQTSYAYLKTQLIDERVPGFFSMVTRLTRTPQPLFTFEPIYGLYAKKDLTFHYNVADMRYFRVTGKNLKEKDYFRIIQNSNSILIEPFASSYLNQEVLNYIKINFKKIYDDGTNSIYAKI</sequence>
<organism evidence="2 3">
    <name type="scientific">Candidatus Daviesbacteria bacterium RIFCSPLOWO2_02_FULL_38_15</name>
    <dbReference type="NCBI Taxonomy" id="1797794"/>
    <lineage>
        <taxon>Bacteria</taxon>
        <taxon>Candidatus Daviesiibacteriota</taxon>
    </lineage>
</organism>
<proteinExistence type="predicted"/>
<name>A0A1F5N4T8_9BACT</name>
<protein>
    <recommendedName>
        <fullName evidence="4">Glycosyltransferase RgtA/B/C/D-like domain-containing protein</fullName>
    </recommendedName>
</protein>
<feature type="transmembrane region" description="Helical" evidence="1">
    <location>
        <begin position="339"/>
        <end position="357"/>
    </location>
</feature>
<feature type="transmembrane region" description="Helical" evidence="1">
    <location>
        <begin position="144"/>
        <end position="163"/>
    </location>
</feature>
<evidence type="ECO:0008006" key="4">
    <source>
        <dbReference type="Google" id="ProtNLM"/>
    </source>
</evidence>
<dbReference type="Proteomes" id="UP000177057">
    <property type="component" value="Unassembled WGS sequence"/>
</dbReference>
<feature type="transmembrane region" description="Helical" evidence="1">
    <location>
        <begin position="169"/>
        <end position="202"/>
    </location>
</feature>
<dbReference type="AlphaFoldDB" id="A0A1F5N4T8"/>
<feature type="transmembrane region" description="Helical" evidence="1">
    <location>
        <begin position="312"/>
        <end position="332"/>
    </location>
</feature>
<keyword evidence="1" id="KW-0812">Transmembrane</keyword>
<feature type="transmembrane region" description="Helical" evidence="1">
    <location>
        <begin position="214"/>
        <end position="235"/>
    </location>
</feature>
<dbReference type="EMBL" id="MFDV01000006">
    <property type="protein sequence ID" value="OGE72637.1"/>
    <property type="molecule type" value="Genomic_DNA"/>
</dbReference>
<evidence type="ECO:0000256" key="1">
    <source>
        <dbReference type="SAM" id="Phobius"/>
    </source>
</evidence>
<keyword evidence="1" id="KW-1133">Transmembrane helix</keyword>